<dbReference type="Pfam" id="PF17167">
    <property type="entry name" value="Glyco_hydro_94"/>
    <property type="match status" value="1"/>
</dbReference>
<dbReference type="InterPro" id="IPR012341">
    <property type="entry name" value="6hp_glycosidase-like_sf"/>
</dbReference>
<sequence length="2764" mass="303391">MIVWLSTLRDLHITLPHPAAKANEWMLDNEFHLRRAIRQVQDDMPRSFYRRLPPLTGEKQGNAPRVLGLAYEMLEAAHMQVELSATIDFIRKSPNGSSLTIAELWAFPAMLRLACLEIVALSFAELAPEKPAPFGPSPIMPAMSDMEPTERVSRGISALISISTTSWKVFFESVSTVELILRDDPAGVYGAMDFSTRDSYRRVIEELADGAGAKEDMVAMTVLDRARAHASDPRRGHVGCWLVAEGRAEIEEAIGYRPSRQARVQRLVLGSPGQFYGSCMGLFFALSLLAPGLILANLHASWPMWLLGFIVSLIPASILSVMITQFIVTHIVPTRTLPKMDVDAGLPDDCPVVLVMPVILRRAKEVGPLVEKLEMHWLSNPEPMIRIIVLSDFADADRETMPDDIAIEQALVDGIRQLNMRYPLTVPFGLIHRARRFNPAESRWMGWERKRGKLEAFIGELSGHPASDFKLREGSAKTLSTARYAVTMDADTVGPPGAVNRLVGTFLHPLNAARFRNGQGKPLHGFTFLQPRVEISPAAGDRSWFTRLFTGDTSIDIYSRAVSDVYQDLFGEGVFIGKGIIDIAAFQKSLAGVVPENSLVSHDLFEGLHGGVALVSDVVFYEDFPPNYLAFSLRALRWMRGDWQLLPWLMPRVPSRSAGMVPNPLSGLDRLKIFDNLRRSLIAPGLVAFAVTGWIALPGSTILWTFMTIAAPGAYLFTELVTGLALGRRRGSTRSALRSFLDHAGRWLLAVIFMAHDAAISVRSIVTTVWRLGITRRNLLQWTSAAHVATDIGKADRALWREMISAPILAVTVGLVLAIIDPYGLLGALPLLALWLFSPAIAAFIGRPRPHFTEQLDADDRLYLRKVARKTWFFFETFAGAEDHWLPPDNYQGQPHAEIAHRTSPTNVGMLMVSTLAAHDFGHIGLRDLAARMTALSDTLDQLETCKGHMLNWIDTRTLKSLEPRYVSAVDSGNLAVSLLALKQGCLDAVDMPAIGVRAWAGLADVVGLLSEAAGNLPPQWVLPVEAALTRMLSATATLEANPREWAEQLHALRAGPWRQVQSLLSEVIAATPGFNATPLNIWIERTGHHLASMERDLLALFPWQNLLQSAPVDIGEMDGLVQSLPNGSTALSAIKGALALARERLADLRPVDHQAIEWQDAMGKALNASWNEVGLLIGQLNNLALRADARAYGMEFGFLYDPGTRTFFIGYNLGSDRLDHHHYDLLASEARLTSYFSIAKRDVPVEHWFHLGRPITEIAGSLSILSWNGSMFEYLMPALLLPSEPGRLLGQSERIAVVAQRQYGAKLNQPWGVSESGFAARDVSNHYQYQAFGIPELGLKRDLSANYVVSPYASALSLAVAPKEATDNLRRIDRLGFSNVYGFLEAIDYTPDRCPKDQSFVAVNAHMAHHQGMIITAIANALMNNVMVRRFLSEPRMRAIELLLQERVPWEFTPEILPETKNETLSLEHYPVAPLHGWRPDETFGEQLHMLGNGNLASWITSRGSGSLRLGDTSLTRWAGDALDRTGDGRLYVHDADNDDVWTFGANANGHVRELVFHGHKAEIHEHSDGVTISMEITVAAGENVEIRRLTISNDSNRVRHLQLTSYAEIVLAPPLSHERHPAFSKLFVHSERDEATGSLLFVRKPRRPEDHPPVLLHRLMSWSENVIQDGFETDRQAFLGRQGNSVRPIGSCAPLGGKSGWTLDAIMALRARVTLEPGAKADLVFITLAAETPSLALEAAGRFASPAALDWVFADSMHATALSAHRIGLTSNVLADAQALCHTVAHAHAAPSPNAILNRQDFFAQSALWRLGLSGDWPMILIRSNQAVEATLLAELVRVHHWWKVRGLRTDIVVLSDSAASYQEPVRDKLLLAMSEAGLPDGLGLPGGFHFLNRDQVSDSDMIMLESLARVIVNGAAAGLRDAVDLALPVWDRAPRFVPVSVPPLLPATPPADVPERLFSNGIGGFAADNHDYLIATTAGETTPSVWSNVLGNDMFGTIVTEAGLGFTWSVNSGEHRLTPWSNDPLLDPQGEALYLRDEESANVWTTTPLPAGGGKPCIVRHGAGISTWTSSSEGLEQTLSVFVPPDAPVKIVLLSLRNLTEMDRRITATYYAEWLLGAMASISRPHVVCDYARDHNALLARNGWNAEFASKVAFLTSSRPPHSLTADRTSFLGPVADPTHPAGLAAWSLDGNVTRSADPCAVYQVHVDIRPGATQDLVFVLGEGDNVDEALALARHWAHVGRARDALAANEALWRARLAVVTVETPDPAFDILVNRWLLQQVLASRVQARAGFHQAGGAYGFRDQLQDMLALLMIEPQRVRAHLLSCASRQFEEGDVLHWWHPPAGRGIRTRCSDDLLWLVYATGRYVEATGDFAILEETVSFLSAPPLHADEDDRYALFGPGQESGTLLEHCRRAMEHASGVGIHGLPLMGSGDWNDGMDRVGDEGRGESVWLGWFMAICADQFSNLARRMGLTDLADEWTEKAETLRLTIDREAWDGAWYLRAFDDNHQPLGSHENTECQIDSIAQSFGALAKGSEPARLAQALASARAHLVDRQHRIVRLLAPPFDRSGQNPGYIQSYPPGVRENGGQYSHAAAWLGLAHTAMGLGDDAHAIFDLVNPIRSAREHAGATRYRGEPYVIAGDVLSTGDKIGQAGWTWYTGAAGWMWQLAIHGIFGIRPRQGGITLAPCLPSYWQQAKATIAGSSGTLEILLERRSEPAGGQDAILVDGTMIEGNSIDFPGAGKVCNVVVRIMSEPTEPG</sequence>
<reference evidence="7" key="1">
    <citation type="journal article" date="2015" name="Int. J. Syst. Evol. Microbiol.">
        <title>Rhizobium alvei sp. nov., isolated from a freshwater river.</title>
        <authorList>
            <person name="Sheu S.Y."/>
            <person name="Huang H.W."/>
            <person name="Young C.C."/>
            <person name="Chen W.M."/>
        </authorList>
    </citation>
    <scope>NUCLEOTIDE SEQUENCE</scope>
    <source>
        <strain evidence="7">TNR-22</strain>
    </source>
</reference>
<dbReference type="RefSeq" id="WP_304377401.1">
    <property type="nucleotide sequence ID" value="NZ_JAUOZU010000012.1"/>
</dbReference>
<evidence type="ECO:0000259" key="4">
    <source>
        <dbReference type="Pfam" id="PF06165"/>
    </source>
</evidence>
<dbReference type="PANTHER" id="PTHR37469:SF2">
    <property type="entry name" value="CELLOBIONIC ACID PHOSPHORYLASE"/>
    <property type="match status" value="1"/>
</dbReference>
<evidence type="ECO:0000259" key="6">
    <source>
        <dbReference type="Pfam" id="PF17167"/>
    </source>
</evidence>
<feature type="domain" description="Glycoamylase-like" evidence="5">
    <location>
        <begin position="1223"/>
        <end position="1429"/>
    </location>
</feature>
<organism evidence="7 8">
    <name type="scientific">Rhizobium alvei</name>
    <dbReference type="NCBI Taxonomy" id="1132659"/>
    <lineage>
        <taxon>Bacteria</taxon>
        <taxon>Pseudomonadati</taxon>
        <taxon>Pseudomonadota</taxon>
        <taxon>Alphaproteobacteria</taxon>
        <taxon>Hyphomicrobiales</taxon>
        <taxon>Rhizobiaceae</taxon>
        <taxon>Rhizobium/Agrobacterium group</taxon>
        <taxon>Rhizobium</taxon>
    </lineage>
</organism>
<feature type="transmembrane region" description="Helical" evidence="3">
    <location>
        <begin position="827"/>
        <end position="846"/>
    </location>
</feature>
<dbReference type="InterPro" id="IPR052047">
    <property type="entry name" value="GH94_Enzymes"/>
</dbReference>
<dbReference type="InterPro" id="IPR011013">
    <property type="entry name" value="Gal_mutarotase_sf_dom"/>
</dbReference>
<dbReference type="SUPFAM" id="SSF74650">
    <property type="entry name" value="Galactose mutarotase-like"/>
    <property type="match status" value="2"/>
</dbReference>
<dbReference type="InterPro" id="IPR033432">
    <property type="entry name" value="GH94_catalytic"/>
</dbReference>
<evidence type="ECO:0000259" key="5">
    <source>
        <dbReference type="Pfam" id="PF10091"/>
    </source>
</evidence>
<dbReference type="InterPro" id="IPR037018">
    <property type="entry name" value="GH65_N"/>
</dbReference>
<dbReference type="CDD" id="cd11756">
    <property type="entry name" value="GH94N_ChvB_NdvB_1_like"/>
    <property type="match status" value="1"/>
</dbReference>
<dbReference type="InterPro" id="IPR019282">
    <property type="entry name" value="Glycoamylase-like_cons_dom"/>
</dbReference>
<dbReference type="Pfam" id="PF06165">
    <property type="entry name" value="GH94_b-supersand"/>
    <property type="match status" value="2"/>
</dbReference>
<dbReference type="Gene3D" id="1.50.10.140">
    <property type="match status" value="2"/>
</dbReference>
<feature type="transmembrane region" description="Helical" evidence="3">
    <location>
        <begin position="680"/>
        <end position="697"/>
    </location>
</feature>
<feature type="domain" description="Glycosyl hydrolase 94 supersandwich" evidence="4">
    <location>
        <begin position="1487"/>
        <end position="1747"/>
    </location>
</feature>
<evidence type="ECO:0000256" key="3">
    <source>
        <dbReference type="SAM" id="Phobius"/>
    </source>
</evidence>
<keyword evidence="3" id="KW-1133">Transmembrane helix</keyword>
<keyword evidence="8" id="KW-1185">Reference proteome</keyword>
<feature type="transmembrane region" description="Helical" evidence="3">
    <location>
        <begin position="302"/>
        <end position="328"/>
    </location>
</feature>
<accession>A0ABT8YP56</accession>
<dbReference type="Pfam" id="PF10091">
    <property type="entry name" value="Glycoamylase"/>
    <property type="match status" value="1"/>
</dbReference>
<dbReference type="Gene3D" id="2.70.98.40">
    <property type="entry name" value="Glycoside hydrolase, family 65, N-terminal domain"/>
    <property type="match status" value="2"/>
</dbReference>
<proteinExistence type="predicted"/>
<evidence type="ECO:0000313" key="8">
    <source>
        <dbReference type="Proteomes" id="UP001174932"/>
    </source>
</evidence>
<feature type="transmembrane region" description="Helical" evidence="3">
    <location>
        <begin position="275"/>
        <end position="296"/>
    </location>
</feature>
<dbReference type="PANTHER" id="PTHR37469">
    <property type="entry name" value="CELLOBIONIC ACID PHOSPHORYLASE-RELATED"/>
    <property type="match status" value="1"/>
</dbReference>
<evidence type="ECO:0000256" key="2">
    <source>
        <dbReference type="ARBA" id="ARBA00022679"/>
    </source>
</evidence>
<dbReference type="InterPro" id="IPR008928">
    <property type="entry name" value="6-hairpin_glycosidase_sf"/>
</dbReference>
<protein>
    <submittedName>
        <fullName evidence="7">Glucoamylase family protein</fullName>
    </submittedName>
</protein>
<name>A0ABT8YP56_9HYPH</name>
<dbReference type="Gene3D" id="1.50.10.10">
    <property type="match status" value="1"/>
</dbReference>
<feature type="domain" description="Glycosyl hydrolase 94 supersandwich" evidence="4">
    <location>
        <begin position="1974"/>
        <end position="2241"/>
    </location>
</feature>
<feature type="transmembrane region" description="Helical" evidence="3">
    <location>
        <begin position="703"/>
        <end position="726"/>
    </location>
</feature>
<feature type="transmembrane region" description="Helical" evidence="3">
    <location>
        <begin position="747"/>
        <end position="770"/>
    </location>
</feature>
<keyword evidence="1" id="KW-0328">Glycosyltransferase</keyword>
<evidence type="ECO:0000313" key="7">
    <source>
        <dbReference type="EMBL" id="MDO6965464.1"/>
    </source>
</evidence>
<reference evidence="7" key="2">
    <citation type="submission" date="2023-07" db="EMBL/GenBank/DDBJ databases">
        <authorList>
            <person name="Shen H."/>
        </authorList>
    </citation>
    <scope>NUCLEOTIDE SEQUENCE</scope>
    <source>
        <strain evidence="7">TNR-22</strain>
    </source>
</reference>
<dbReference type="SMART" id="SM01068">
    <property type="entry name" value="CBM_X"/>
    <property type="match status" value="2"/>
</dbReference>
<dbReference type="SUPFAM" id="SSF48208">
    <property type="entry name" value="Six-hairpin glycosidases"/>
    <property type="match status" value="1"/>
</dbReference>
<dbReference type="InterPro" id="IPR010383">
    <property type="entry name" value="Glyco_hydrolase_94_b-supersand"/>
</dbReference>
<dbReference type="EMBL" id="JAUOZU010000012">
    <property type="protein sequence ID" value="MDO6965464.1"/>
    <property type="molecule type" value="Genomic_DNA"/>
</dbReference>
<comment type="caution">
    <text evidence="7">The sequence shown here is derived from an EMBL/GenBank/DDBJ whole genome shotgun (WGS) entry which is preliminary data.</text>
</comment>
<dbReference type="InterPro" id="IPR037824">
    <property type="entry name" value="GH94N_2_NdvB"/>
</dbReference>
<dbReference type="Gene3D" id="2.60.420.10">
    <property type="entry name" value="Maltose phosphorylase, domain 3"/>
    <property type="match status" value="1"/>
</dbReference>
<keyword evidence="2" id="KW-0808">Transferase</keyword>
<gene>
    <name evidence="7" type="ORF">Q4481_15965</name>
</gene>
<dbReference type="Proteomes" id="UP001174932">
    <property type="component" value="Unassembled WGS sequence"/>
</dbReference>
<evidence type="ECO:0000256" key="1">
    <source>
        <dbReference type="ARBA" id="ARBA00022676"/>
    </source>
</evidence>
<feature type="transmembrane region" description="Helical" evidence="3">
    <location>
        <begin position="803"/>
        <end position="820"/>
    </location>
</feature>
<keyword evidence="3" id="KW-0812">Transmembrane</keyword>
<feature type="domain" description="Glycosyl hydrolase 94 catalytic" evidence="6">
    <location>
        <begin position="2257"/>
        <end position="2680"/>
    </location>
</feature>
<keyword evidence="3" id="KW-0472">Membrane</keyword>